<dbReference type="Gene3D" id="3.65.10.20">
    <property type="entry name" value="RNA 3'-terminal phosphate cyclase domain"/>
    <property type="match status" value="1"/>
</dbReference>
<reference evidence="2" key="1">
    <citation type="journal article" date="2023" name="Mol. Phylogenet. Evol.">
        <title>Genome-scale phylogeny and comparative genomics of the fungal order Sordariales.</title>
        <authorList>
            <person name="Hensen N."/>
            <person name="Bonometti L."/>
            <person name="Westerberg I."/>
            <person name="Brannstrom I.O."/>
            <person name="Guillou S."/>
            <person name="Cros-Aarteil S."/>
            <person name="Calhoun S."/>
            <person name="Haridas S."/>
            <person name="Kuo A."/>
            <person name="Mondo S."/>
            <person name="Pangilinan J."/>
            <person name="Riley R."/>
            <person name="LaButti K."/>
            <person name="Andreopoulos B."/>
            <person name="Lipzen A."/>
            <person name="Chen C."/>
            <person name="Yan M."/>
            <person name="Daum C."/>
            <person name="Ng V."/>
            <person name="Clum A."/>
            <person name="Steindorff A."/>
            <person name="Ohm R.A."/>
            <person name="Martin F."/>
            <person name="Silar P."/>
            <person name="Natvig D.O."/>
            <person name="Lalanne C."/>
            <person name="Gautier V."/>
            <person name="Ament-Velasquez S.L."/>
            <person name="Kruys A."/>
            <person name="Hutchinson M.I."/>
            <person name="Powell A.J."/>
            <person name="Barry K."/>
            <person name="Miller A.N."/>
            <person name="Grigoriev I.V."/>
            <person name="Debuchy R."/>
            <person name="Gladieux P."/>
            <person name="Hiltunen Thoren M."/>
            <person name="Johannesson H."/>
        </authorList>
    </citation>
    <scope>NUCLEOTIDE SEQUENCE</scope>
    <source>
        <strain evidence="2">SMH4131-1</strain>
    </source>
</reference>
<dbReference type="SUPFAM" id="SSF55205">
    <property type="entry name" value="EPT/RTPC-like"/>
    <property type="match status" value="1"/>
</dbReference>
<dbReference type="Proteomes" id="UP001286456">
    <property type="component" value="Unassembled WGS sequence"/>
</dbReference>
<dbReference type="InterPro" id="IPR037136">
    <property type="entry name" value="RNA3'_phos_cyclase_dom_sf"/>
</dbReference>
<feature type="domain" description="RNA 3'-terminal phosphate cyclase" evidence="1">
    <location>
        <begin position="14"/>
        <end position="344"/>
    </location>
</feature>
<protein>
    <submittedName>
        <fullName evidence="2">RNA 3'-terminal phosphate cyclase/enolpyruvate transferase</fullName>
    </submittedName>
</protein>
<proteinExistence type="predicted"/>
<dbReference type="AlphaFoldDB" id="A0AAE0J228"/>
<dbReference type="PANTHER" id="PTHR11096">
    <property type="entry name" value="RNA 3' TERMINAL PHOSPHATE CYCLASE"/>
    <property type="match status" value="1"/>
</dbReference>
<organism evidence="2 3">
    <name type="scientific">Cercophora scortea</name>
    <dbReference type="NCBI Taxonomy" id="314031"/>
    <lineage>
        <taxon>Eukaryota</taxon>
        <taxon>Fungi</taxon>
        <taxon>Dikarya</taxon>
        <taxon>Ascomycota</taxon>
        <taxon>Pezizomycotina</taxon>
        <taxon>Sordariomycetes</taxon>
        <taxon>Sordariomycetidae</taxon>
        <taxon>Sordariales</taxon>
        <taxon>Lasiosphaeriaceae</taxon>
        <taxon>Cercophora</taxon>
    </lineage>
</organism>
<keyword evidence="2" id="KW-0808">Transferase</keyword>
<evidence type="ECO:0000313" key="2">
    <source>
        <dbReference type="EMBL" id="KAK3335444.1"/>
    </source>
</evidence>
<comment type="caution">
    <text evidence="2">The sequence shown here is derived from an EMBL/GenBank/DDBJ whole genome shotgun (WGS) entry which is preliminary data.</text>
</comment>
<dbReference type="InterPro" id="IPR013792">
    <property type="entry name" value="RNA3'P_cycl/enolpyr_Trfase_a/b"/>
</dbReference>
<dbReference type="GO" id="GO:0005634">
    <property type="term" value="C:nucleus"/>
    <property type="evidence" value="ECO:0007669"/>
    <property type="project" value="TreeGrafter"/>
</dbReference>
<dbReference type="GO" id="GO:0003963">
    <property type="term" value="F:RNA-3'-phosphate cyclase activity"/>
    <property type="evidence" value="ECO:0007669"/>
    <property type="project" value="TreeGrafter"/>
</dbReference>
<dbReference type="GO" id="GO:0006396">
    <property type="term" value="P:RNA processing"/>
    <property type="evidence" value="ECO:0007669"/>
    <property type="project" value="InterPro"/>
</dbReference>
<dbReference type="Pfam" id="PF01137">
    <property type="entry name" value="RTC"/>
    <property type="match status" value="1"/>
</dbReference>
<dbReference type="InterPro" id="IPR000228">
    <property type="entry name" value="RNA3'_term_phos_cyc"/>
</dbReference>
<dbReference type="InterPro" id="IPR023797">
    <property type="entry name" value="RNA3'_phos_cyclase_dom"/>
</dbReference>
<name>A0AAE0J228_9PEZI</name>
<reference evidence="2" key="2">
    <citation type="submission" date="2023-06" db="EMBL/GenBank/DDBJ databases">
        <authorList>
            <consortium name="Lawrence Berkeley National Laboratory"/>
            <person name="Haridas S."/>
            <person name="Hensen N."/>
            <person name="Bonometti L."/>
            <person name="Westerberg I."/>
            <person name="Brannstrom I.O."/>
            <person name="Guillou S."/>
            <person name="Cros-Aarteil S."/>
            <person name="Calhoun S."/>
            <person name="Kuo A."/>
            <person name="Mondo S."/>
            <person name="Pangilinan J."/>
            <person name="Riley R."/>
            <person name="Labutti K."/>
            <person name="Andreopoulos B."/>
            <person name="Lipzen A."/>
            <person name="Chen C."/>
            <person name="Yanf M."/>
            <person name="Daum C."/>
            <person name="Ng V."/>
            <person name="Clum A."/>
            <person name="Steindorff A."/>
            <person name="Ohm R."/>
            <person name="Martin F."/>
            <person name="Silar P."/>
            <person name="Natvig D."/>
            <person name="Lalanne C."/>
            <person name="Gautier V."/>
            <person name="Ament-Velasquez S.L."/>
            <person name="Kruys A."/>
            <person name="Hutchinson M.I."/>
            <person name="Powell A.J."/>
            <person name="Barry K."/>
            <person name="Miller A.N."/>
            <person name="Grigoriev I.V."/>
            <person name="Debuchy R."/>
            <person name="Gladieux P."/>
            <person name="Thoren M.H."/>
            <person name="Johannesson H."/>
        </authorList>
    </citation>
    <scope>NUCLEOTIDE SEQUENCE</scope>
    <source>
        <strain evidence="2">SMH4131-1</strain>
    </source>
</reference>
<dbReference type="GO" id="GO:0016740">
    <property type="term" value="F:transferase activity"/>
    <property type="evidence" value="ECO:0007669"/>
    <property type="project" value="UniProtKB-KW"/>
</dbReference>
<evidence type="ECO:0000259" key="1">
    <source>
        <dbReference type="Pfam" id="PF01137"/>
    </source>
</evidence>
<dbReference type="PANTHER" id="PTHR11096:SF0">
    <property type="entry name" value="RNA 3'-TERMINAL PHOSPHATE CYCLASE"/>
    <property type="match status" value="1"/>
</dbReference>
<keyword evidence="3" id="KW-1185">Reference proteome</keyword>
<sequence>MKEPKPTEIDGRTGEGGGQLVRIACALAAVSGKPIKITNVRGNRGGGPRGGDGGLKSQHISAIKFLADATSADVSGLTIGSHTLSFHPHLPPSHLHNRTIKIAADSAAASTLLIFQAILPFLLFAGTETSPDSQPIEVEITGGTNVSFSLSYEYLDQVLLPTLEAFFSGIRIERQLKTRGWSQGRAQRGTVVFKIHPLKLGEPLRVRDPPPELDYDITAIDVSVIAPHEMHTSLTRALAQDLDDLFPGTEVSFKIIEDSGAESRIYVLLVAKSATLRWGRDVLTSTPKKAKGKASSVSDAVSRKVSKELYEEVSRGGVVDGFCQDQLVVFQALARGRSSFPCSEGEDNEDGGEGEGGLVEAMGELGLEENLRRMRRDKAGEPFGEGSLHTTTARWVTTEVLPGVAWFNKGLVCEGAGIQMDKP</sequence>
<gene>
    <name evidence="2" type="ORF">B0T19DRAFT_8522</name>
</gene>
<evidence type="ECO:0000313" key="3">
    <source>
        <dbReference type="Proteomes" id="UP001286456"/>
    </source>
</evidence>
<dbReference type="InterPro" id="IPR036553">
    <property type="entry name" value="RPTC_insert"/>
</dbReference>
<accession>A0AAE0J228</accession>
<dbReference type="Gene3D" id="3.30.360.20">
    <property type="entry name" value="RNA 3'-terminal phosphate cyclase, insert domain"/>
    <property type="match status" value="1"/>
</dbReference>
<dbReference type="EMBL" id="JAUEPO010000001">
    <property type="protein sequence ID" value="KAK3335444.1"/>
    <property type="molecule type" value="Genomic_DNA"/>
</dbReference>